<accession>A0A162LXH6</accession>
<dbReference type="Proteomes" id="UP000075787">
    <property type="component" value="Unassembled WGS sequence"/>
</dbReference>
<evidence type="ECO:0000313" key="2">
    <source>
        <dbReference type="Proteomes" id="UP000075787"/>
    </source>
</evidence>
<dbReference type="OrthoDB" id="9154787at2"/>
<protein>
    <submittedName>
        <fullName evidence="1">Uncharacterized protein</fullName>
    </submittedName>
</protein>
<sequence length="234" mass="24250">MADPTLSEEVTSDEDLMSGMIPVGVGAGSVVRIPIPGTNGLAVALDTRDPRFRGRSTSTLFFQDVTGKRVLRLDYGPNPRSGTIDYHWNQRGTHDSFRISDHAPAGRGGAALYQGARAYRYAGRVFLIAGVAIDAWSIVVADRPIRRTVQVVSGWTGAWLGCRGVGQLGAAAGTFVEPGLGTGVGALGGCIVGGIGGYALGEAVSGEVYDWAADTFFTPLPETSLPAAAGGAQP</sequence>
<dbReference type="PANTHER" id="PTHR21525:SF9">
    <property type="entry name" value="CHANNEL_COLICIN DOMAIN-CONTAINING PROTEIN"/>
    <property type="match status" value="1"/>
</dbReference>
<evidence type="ECO:0000313" key="1">
    <source>
        <dbReference type="EMBL" id="KYO57488.1"/>
    </source>
</evidence>
<dbReference type="EMBL" id="LPZR01000020">
    <property type="protein sequence ID" value="KYO57488.1"/>
    <property type="molecule type" value="Genomic_DNA"/>
</dbReference>
<organism evidence="1 2">
    <name type="scientific">Tistrella mobilis</name>
    <dbReference type="NCBI Taxonomy" id="171437"/>
    <lineage>
        <taxon>Bacteria</taxon>
        <taxon>Pseudomonadati</taxon>
        <taxon>Pseudomonadota</taxon>
        <taxon>Alphaproteobacteria</taxon>
        <taxon>Geminicoccales</taxon>
        <taxon>Geminicoccaceae</taxon>
        <taxon>Tistrella</taxon>
    </lineage>
</organism>
<reference evidence="1 2" key="1">
    <citation type="submission" date="2015-12" db="EMBL/GenBank/DDBJ databases">
        <title>Genome sequence of Tistrella mobilis MCCC 1A02139.</title>
        <authorList>
            <person name="Lu L."/>
            <person name="Lai Q."/>
            <person name="Shao Z."/>
            <person name="Qian P."/>
        </authorList>
    </citation>
    <scope>NUCLEOTIDE SEQUENCE [LARGE SCALE GENOMIC DNA]</scope>
    <source>
        <strain evidence="1 2">MCCC 1A02139</strain>
    </source>
</reference>
<proteinExistence type="predicted"/>
<dbReference type="AlphaFoldDB" id="A0A162LXH6"/>
<comment type="caution">
    <text evidence="1">The sequence shown here is derived from an EMBL/GenBank/DDBJ whole genome shotgun (WGS) entry which is preliminary data.</text>
</comment>
<dbReference type="RefSeq" id="WP_062761479.1">
    <property type="nucleotide sequence ID" value="NZ_CP121042.1"/>
</dbReference>
<name>A0A162LXH6_9PROT</name>
<gene>
    <name evidence="1" type="ORF">AUP44_19925</name>
</gene>
<dbReference type="PANTHER" id="PTHR21525">
    <property type="entry name" value="MOTILE SPERM PROTEIN"/>
    <property type="match status" value="1"/>
</dbReference>
<dbReference type="GeneID" id="97238918"/>